<dbReference type="EMBL" id="QXFY01001741">
    <property type="protein sequence ID" value="KAE9310539.1"/>
    <property type="molecule type" value="Genomic_DNA"/>
</dbReference>
<evidence type="ECO:0000313" key="7">
    <source>
        <dbReference type="Proteomes" id="UP000460718"/>
    </source>
</evidence>
<evidence type="ECO:0000313" key="4">
    <source>
        <dbReference type="EMBL" id="KAE9085783.1"/>
    </source>
</evidence>
<dbReference type="EMBL" id="QXFX01001720">
    <property type="protein sequence ID" value="KAE9085783.1"/>
    <property type="molecule type" value="Genomic_DNA"/>
</dbReference>
<feature type="region of interest" description="Disordered" evidence="1">
    <location>
        <begin position="1"/>
        <end position="37"/>
    </location>
</feature>
<dbReference type="EMBL" id="QXGC01001713">
    <property type="protein sequence ID" value="KAE9197427.1"/>
    <property type="molecule type" value="Genomic_DNA"/>
</dbReference>
<evidence type="ECO:0000313" key="10">
    <source>
        <dbReference type="Proteomes" id="UP000488956"/>
    </source>
</evidence>
<dbReference type="EMBL" id="QXFW01001684">
    <property type="protein sequence ID" value="KAE8987248.1"/>
    <property type="molecule type" value="Genomic_DNA"/>
</dbReference>
<keyword evidence="2" id="KW-1133">Transmembrane helix</keyword>
<protein>
    <submittedName>
        <fullName evidence="3">Uncharacterized protein</fullName>
    </submittedName>
</protein>
<dbReference type="AlphaFoldDB" id="A0A6A3J1F6"/>
<evidence type="ECO:0000313" key="3">
    <source>
        <dbReference type="EMBL" id="KAE8987248.1"/>
    </source>
</evidence>
<proteinExistence type="predicted"/>
<evidence type="ECO:0000313" key="8">
    <source>
        <dbReference type="Proteomes" id="UP000476176"/>
    </source>
</evidence>
<dbReference type="Proteomes" id="UP000460718">
    <property type="component" value="Unassembled WGS sequence"/>
</dbReference>
<accession>A0A6A3J1F6</accession>
<feature type="compositionally biased region" description="Basic and acidic residues" evidence="1">
    <location>
        <begin position="22"/>
        <end position="37"/>
    </location>
</feature>
<comment type="caution">
    <text evidence="3">The sequence shown here is derived from an EMBL/GenBank/DDBJ whole genome shotgun (WGS) entry which is preliminary data.</text>
</comment>
<keyword evidence="2" id="KW-0472">Membrane</keyword>
<reference evidence="7 8" key="1">
    <citation type="submission" date="2018-09" db="EMBL/GenBank/DDBJ databases">
        <title>Genomic investigation of the strawberry pathogen Phytophthora fragariae indicates pathogenicity is determined by transcriptional variation in three key races.</title>
        <authorList>
            <person name="Adams T.M."/>
            <person name="Armitage A.D."/>
            <person name="Sobczyk M.K."/>
            <person name="Bates H.J."/>
            <person name="Dunwell J.M."/>
            <person name="Nellist C.F."/>
            <person name="Harrison R.J."/>
        </authorList>
    </citation>
    <scope>NUCLEOTIDE SEQUENCE [LARGE SCALE GENOMIC DNA]</scope>
    <source>
        <strain evidence="5 8">BC-23</strain>
        <strain evidence="6 9">NOV-77</strain>
        <strain evidence="4 10">ONT-3</strain>
        <strain evidence="3 7">SCRP245</strain>
    </source>
</reference>
<keyword evidence="2" id="KW-0812">Transmembrane</keyword>
<dbReference type="Proteomes" id="UP000488956">
    <property type="component" value="Unassembled WGS sequence"/>
</dbReference>
<name>A0A6A3J1F6_9STRA</name>
<sequence>MEIESEQQKKVAPPSTVSLDSTYDREDGGTEAVEKGPLHKRHPWTPLVVLAGLILVAVGLVLALDRGDPRHQGYVVDEGDLFVSSHAALMSGRSLTGPQNKLVAWLKQMRNASELYVEGGSTNTSVSGLLFPRNGSDTWLPFDAVVTIESGVVLPTRQFVALQNGRGYKWTVTSLGYGDSIVTNDCLASSRATPLNELDKVVSTAKWTSDDPDDKSEVNVVFGGTNYTVSEEEDDYDYGYDLSETDASRCWLVESEEEDFGLRVCIPELRQLFLPENEFAVLFNATSGCPQLTPSPTHAKAVVVPLALRKWYASYKSE</sequence>
<gene>
    <name evidence="5" type="ORF">PF004_g19838</name>
    <name evidence="6" type="ORF">PF008_g20442</name>
    <name evidence="4" type="ORF">PF010_g20329</name>
    <name evidence="3" type="ORF">PF011_g19651</name>
</gene>
<evidence type="ECO:0000313" key="6">
    <source>
        <dbReference type="EMBL" id="KAE9310539.1"/>
    </source>
</evidence>
<evidence type="ECO:0000256" key="1">
    <source>
        <dbReference type="SAM" id="MobiDB-lite"/>
    </source>
</evidence>
<evidence type="ECO:0000313" key="9">
    <source>
        <dbReference type="Proteomes" id="UP000486351"/>
    </source>
</evidence>
<dbReference type="Proteomes" id="UP000476176">
    <property type="component" value="Unassembled WGS sequence"/>
</dbReference>
<dbReference type="Proteomes" id="UP000486351">
    <property type="component" value="Unassembled WGS sequence"/>
</dbReference>
<evidence type="ECO:0000313" key="5">
    <source>
        <dbReference type="EMBL" id="KAE9197427.1"/>
    </source>
</evidence>
<evidence type="ECO:0000256" key="2">
    <source>
        <dbReference type="SAM" id="Phobius"/>
    </source>
</evidence>
<organism evidence="3 7">
    <name type="scientific">Phytophthora fragariae</name>
    <dbReference type="NCBI Taxonomy" id="53985"/>
    <lineage>
        <taxon>Eukaryota</taxon>
        <taxon>Sar</taxon>
        <taxon>Stramenopiles</taxon>
        <taxon>Oomycota</taxon>
        <taxon>Peronosporomycetes</taxon>
        <taxon>Peronosporales</taxon>
        <taxon>Peronosporaceae</taxon>
        <taxon>Phytophthora</taxon>
    </lineage>
</organism>
<feature type="transmembrane region" description="Helical" evidence="2">
    <location>
        <begin position="44"/>
        <end position="64"/>
    </location>
</feature>